<dbReference type="InterPro" id="IPR052340">
    <property type="entry name" value="RNase_Y/CdgJ"/>
</dbReference>
<organism evidence="2 3">
    <name type="scientific">Candidatus Desulfobia pelagia</name>
    <dbReference type="NCBI Taxonomy" id="2841692"/>
    <lineage>
        <taxon>Bacteria</taxon>
        <taxon>Pseudomonadati</taxon>
        <taxon>Thermodesulfobacteriota</taxon>
        <taxon>Desulfobulbia</taxon>
        <taxon>Desulfobulbales</taxon>
        <taxon>Desulfobulbaceae</taxon>
        <taxon>Candidatus Desulfobia</taxon>
    </lineage>
</organism>
<name>A0A8J6NA38_9BACT</name>
<dbReference type="InterPro" id="IPR013976">
    <property type="entry name" value="HDOD"/>
</dbReference>
<evidence type="ECO:0000313" key="3">
    <source>
        <dbReference type="Proteomes" id="UP000614424"/>
    </source>
</evidence>
<proteinExistence type="predicted"/>
<evidence type="ECO:0000313" key="2">
    <source>
        <dbReference type="EMBL" id="MBC8316500.1"/>
    </source>
</evidence>
<sequence>MASAKRLISKFTEVKPLPAVAIRVTQLANSESTTIQDFEEIIKLDPVLVMRLLRLVNSPFFGLTSKVESISKAVVFVGLQQLRNLVAVEAARDFFSEANGQSEFPRKNLWVNSATVAVLAQLISRRIFGKKGDDVFLAAILHDIGLVVEDQVVPDEFHSSCSDYVSGEKPLLFVAEDEKIGTNHTKIGELMASDWKLPEDVIQAIRFHHDHDTSYPVPSVISILQLAEFMTCKLKYGVVFDKIDPLPSYLQQHLKAKMAEYKVLLKSLPEEMKKAEELFKGA</sequence>
<dbReference type="Pfam" id="PF08668">
    <property type="entry name" value="HDOD"/>
    <property type="match status" value="1"/>
</dbReference>
<dbReference type="Gene3D" id="1.10.3210.10">
    <property type="entry name" value="Hypothetical protein af1432"/>
    <property type="match status" value="1"/>
</dbReference>
<dbReference type="NCBIfam" id="TIGR00277">
    <property type="entry name" value="HDIG"/>
    <property type="match status" value="1"/>
</dbReference>
<gene>
    <name evidence="2" type="ORF">H8E41_01245</name>
</gene>
<dbReference type="SUPFAM" id="SSF109604">
    <property type="entry name" value="HD-domain/PDEase-like"/>
    <property type="match status" value="1"/>
</dbReference>
<dbReference type="PANTHER" id="PTHR33525">
    <property type="match status" value="1"/>
</dbReference>
<evidence type="ECO:0000259" key="1">
    <source>
        <dbReference type="PROSITE" id="PS51833"/>
    </source>
</evidence>
<dbReference type="CDD" id="cd00077">
    <property type="entry name" value="HDc"/>
    <property type="match status" value="1"/>
</dbReference>
<feature type="domain" description="HDOD" evidence="1">
    <location>
        <begin position="14"/>
        <end position="211"/>
    </location>
</feature>
<dbReference type="AlphaFoldDB" id="A0A8J6NA38"/>
<dbReference type="InterPro" id="IPR003607">
    <property type="entry name" value="HD/PDEase_dom"/>
</dbReference>
<dbReference type="PROSITE" id="PS51833">
    <property type="entry name" value="HDOD"/>
    <property type="match status" value="1"/>
</dbReference>
<reference evidence="2 3" key="1">
    <citation type="submission" date="2020-08" db="EMBL/GenBank/DDBJ databases">
        <title>Bridging the membrane lipid divide: bacteria of the FCB group superphylum have the potential to synthesize archaeal ether lipids.</title>
        <authorList>
            <person name="Villanueva L."/>
            <person name="Von Meijenfeldt F.A.B."/>
            <person name="Westbye A.B."/>
            <person name="Yadav S."/>
            <person name="Hopmans E.C."/>
            <person name="Dutilh B.E."/>
            <person name="Sinninghe Damste J.S."/>
        </authorList>
    </citation>
    <scope>NUCLEOTIDE SEQUENCE [LARGE SCALE GENOMIC DNA]</scope>
    <source>
        <strain evidence="2">NIOZ-UU47</strain>
    </source>
</reference>
<dbReference type="InterPro" id="IPR006675">
    <property type="entry name" value="HDIG_dom"/>
</dbReference>
<dbReference type="PANTHER" id="PTHR33525:SF3">
    <property type="entry name" value="RIBONUCLEASE Y"/>
    <property type="match status" value="1"/>
</dbReference>
<comment type="caution">
    <text evidence="2">The sequence shown here is derived from an EMBL/GenBank/DDBJ whole genome shotgun (WGS) entry which is preliminary data.</text>
</comment>
<dbReference type="EMBL" id="JACNJZ010000037">
    <property type="protein sequence ID" value="MBC8316500.1"/>
    <property type="molecule type" value="Genomic_DNA"/>
</dbReference>
<accession>A0A8J6NA38</accession>
<protein>
    <submittedName>
        <fullName evidence="2">HDOD domain-containing protein</fullName>
    </submittedName>
</protein>
<dbReference type="Proteomes" id="UP000614424">
    <property type="component" value="Unassembled WGS sequence"/>
</dbReference>